<keyword evidence="2" id="KW-0680">Restriction system</keyword>
<keyword evidence="5" id="KW-0378">Hydrolase</keyword>
<evidence type="ECO:0000313" key="6">
    <source>
        <dbReference type="Proteomes" id="UP000676649"/>
    </source>
</evidence>
<evidence type="ECO:0000256" key="2">
    <source>
        <dbReference type="ARBA" id="ARBA00022747"/>
    </source>
</evidence>
<evidence type="ECO:0000313" key="5">
    <source>
        <dbReference type="EMBL" id="QWF72019.1"/>
    </source>
</evidence>
<proteinExistence type="inferred from homology"/>
<comment type="similarity">
    <text evidence="1">Belongs to the type-I restriction system S methylase family.</text>
</comment>
<keyword evidence="3" id="KW-0238">DNA-binding</keyword>
<reference evidence="5" key="1">
    <citation type="submission" date="2021-04" db="EMBL/GenBank/DDBJ databases">
        <title>Draft genome sequence data of methanotrophic Methylovulum sp. strain S1L and Methylomonas sp. strain S2AM isolated from boreal lake water columns.</title>
        <authorList>
            <person name="Rissanen A.J."/>
            <person name="Mangayil R."/>
            <person name="Svenning M.M."/>
            <person name="Khanongnuch R."/>
        </authorList>
    </citation>
    <scope>NUCLEOTIDE SEQUENCE</scope>
    <source>
        <strain evidence="5">S2AM</strain>
    </source>
</reference>
<dbReference type="Gene3D" id="3.90.220.20">
    <property type="entry name" value="DNA methylase specificity domains"/>
    <property type="match status" value="2"/>
</dbReference>
<dbReference type="KEGG" id="mpad:KEF85_06060"/>
<keyword evidence="5" id="KW-0255">Endonuclease</keyword>
<accession>A0A975RB56</accession>
<keyword evidence="5" id="KW-0540">Nuclease</keyword>
<keyword evidence="6" id="KW-1185">Reference proteome</keyword>
<evidence type="ECO:0000256" key="1">
    <source>
        <dbReference type="ARBA" id="ARBA00010923"/>
    </source>
</evidence>
<dbReference type="Proteomes" id="UP000676649">
    <property type="component" value="Chromosome"/>
</dbReference>
<dbReference type="CDD" id="cd17256">
    <property type="entry name" value="RMtype1_S_EcoJA65PI-TRD1-CR1_like"/>
    <property type="match status" value="1"/>
</dbReference>
<dbReference type="EMBL" id="CP073754">
    <property type="protein sequence ID" value="QWF72019.1"/>
    <property type="molecule type" value="Genomic_DNA"/>
</dbReference>
<dbReference type="GO" id="GO:0009307">
    <property type="term" value="P:DNA restriction-modification system"/>
    <property type="evidence" value="ECO:0007669"/>
    <property type="project" value="UniProtKB-KW"/>
</dbReference>
<evidence type="ECO:0000256" key="3">
    <source>
        <dbReference type="ARBA" id="ARBA00023125"/>
    </source>
</evidence>
<protein>
    <submittedName>
        <fullName evidence="5">Restriction endonuclease subunit S</fullName>
    </submittedName>
</protein>
<feature type="domain" description="Type I restriction modification DNA specificity" evidence="4">
    <location>
        <begin position="223"/>
        <end position="406"/>
    </location>
</feature>
<dbReference type="GO" id="GO:0004519">
    <property type="term" value="F:endonuclease activity"/>
    <property type="evidence" value="ECO:0007669"/>
    <property type="project" value="UniProtKB-KW"/>
</dbReference>
<organism evidence="5 6">
    <name type="scientific">Methylomonas paludis</name>
    <dbReference type="NCBI Taxonomy" id="1173101"/>
    <lineage>
        <taxon>Bacteria</taxon>
        <taxon>Pseudomonadati</taxon>
        <taxon>Pseudomonadota</taxon>
        <taxon>Gammaproteobacteria</taxon>
        <taxon>Methylococcales</taxon>
        <taxon>Methylococcaceae</taxon>
        <taxon>Methylomonas</taxon>
    </lineage>
</organism>
<dbReference type="InterPro" id="IPR000055">
    <property type="entry name" value="Restrct_endonuc_typeI_TRD"/>
</dbReference>
<dbReference type="InterPro" id="IPR052021">
    <property type="entry name" value="Type-I_RS_S_subunit"/>
</dbReference>
<sequence>MSHYRPYPVYKDSGVEWLGMVPEHWELRRLKFNFRLISEKAEHRTQTIALENIESWTGRYIQTDTEFEGDGIAFKIGDILFGKLRPYLAKVYLANSSGEAVGDVFVIRPGSFVYPAFAQYQFLSNEFIKTVDGSTYGAKMPRVSWDFFSDMPLCTPSVEEQKVVVQKLDSETARIDALVSKKTRFIELLREKRQALITQAVTKGLDPNVKMKDSRVEWLGDVPEHWQIKQIKYLATHIGSGKTPSGGAEVYQDSGVIFLRSQNIHDDGIRLEDVAYITEEVDQDMRGSRVFQGDILLNITGASIGRSCMVADNIGQANVNQHVCIVRIIDKVTAVWVAEYFLSTAIKAQIDFSQNGAGREGLNFEQIGNMVIALPPVHEELSICKMLSTNRNRLDTLISKTEHSIELLKERRSALITAAVTGQLDLREAV</sequence>
<dbReference type="SUPFAM" id="SSF116734">
    <property type="entry name" value="DNA methylase specificity domain"/>
    <property type="match status" value="2"/>
</dbReference>
<gene>
    <name evidence="5" type="ORF">KEF85_06060</name>
</gene>
<dbReference type="GO" id="GO:0003677">
    <property type="term" value="F:DNA binding"/>
    <property type="evidence" value="ECO:0007669"/>
    <property type="project" value="UniProtKB-KW"/>
</dbReference>
<dbReference type="PANTHER" id="PTHR30408:SF12">
    <property type="entry name" value="TYPE I RESTRICTION ENZYME MJAVIII SPECIFICITY SUBUNIT"/>
    <property type="match status" value="1"/>
</dbReference>
<dbReference type="InterPro" id="IPR044946">
    <property type="entry name" value="Restrct_endonuc_typeI_TRD_sf"/>
</dbReference>
<dbReference type="RefSeq" id="WP_215584050.1">
    <property type="nucleotide sequence ID" value="NZ_CP073754.1"/>
</dbReference>
<dbReference type="Gene3D" id="1.10.287.1120">
    <property type="entry name" value="Bipartite methylase S protein"/>
    <property type="match status" value="1"/>
</dbReference>
<evidence type="ECO:0000259" key="4">
    <source>
        <dbReference type="Pfam" id="PF01420"/>
    </source>
</evidence>
<dbReference type="Pfam" id="PF01420">
    <property type="entry name" value="Methylase_S"/>
    <property type="match status" value="1"/>
</dbReference>
<dbReference type="REBASE" id="509298">
    <property type="entry name" value="S.MpaS2AMORF6045P"/>
</dbReference>
<dbReference type="PANTHER" id="PTHR30408">
    <property type="entry name" value="TYPE-1 RESTRICTION ENZYME ECOKI SPECIFICITY PROTEIN"/>
    <property type="match status" value="1"/>
</dbReference>
<name>A0A975RB56_9GAMM</name>
<dbReference type="AlphaFoldDB" id="A0A975RB56"/>